<comment type="caution">
    <text evidence="3">The sequence shown here is derived from an EMBL/GenBank/DDBJ whole genome shotgun (WGS) entry which is preliminary data.</text>
</comment>
<dbReference type="Proteomes" id="UP001470230">
    <property type="component" value="Unassembled WGS sequence"/>
</dbReference>
<evidence type="ECO:0000313" key="4">
    <source>
        <dbReference type="Proteomes" id="UP001470230"/>
    </source>
</evidence>
<evidence type="ECO:0000313" key="3">
    <source>
        <dbReference type="EMBL" id="KAK8858078.1"/>
    </source>
</evidence>
<sequence length="133" mass="14965">MKIQSQSRSPHIPSRGSRSPSPSYRLSHHSPSNNRYYSVPVHLSTFLTIFVLLNVILFIYSLKMPILVIPLIVSLACTYVAYKKIDGAALVQVNDMKSSLSSEQISSIIVDTNSPFVDNHVRAKLIETTRRHK</sequence>
<feature type="region of interest" description="Disordered" evidence="1">
    <location>
        <begin position="1"/>
        <end position="27"/>
    </location>
</feature>
<proteinExistence type="predicted"/>
<feature type="transmembrane region" description="Helical" evidence="2">
    <location>
        <begin position="36"/>
        <end position="60"/>
    </location>
</feature>
<feature type="compositionally biased region" description="Low complexity" evidence="1">
    <location>
        <begin position="7"/>
        <end position="27"/>
    </location>
</feature>
<evidence type="ECO:0000256" key="1">
    <source>
        <dbReference type="SAM" id="MobiDB-lite"/>
    </source>
</evidence>
<evidence type="ECO:0000256" key="2">
    <source>
        <dbReference type="SAM" id="Phobius"/>
    </source>
</evidence>
<name>A0ABR2I7N3_9EUKA</name>
<keyword evidence="4" id="KW-1185">Reference proteome</keyword>
<organism evidence="3 4">
    <name type="scientific">Tritrichomonas musculus</name>
    <dbReference type="NCBI Taxonomy" id="1915356"/>
    <lineage>
        <taxon>Eukaryota</taxon>
        <taxon>Metamonada</taxon>
        <taxon>Parabasalia</taxon>
        <taxon>Tritrichomonadida</taxon>
        <taxon>Tritrichomonadidae</taxon>
        <taxon>Tritrichomonas</taxon>
    </lineage>
</organism>
<keyword evidence="2" id="KW-1133">Transmembrane helix</keyword>
<keyword evidence="2" id="KW-0472">Membrane</keyword>
<gene>
    <name evidence="3" type="ORF">M9Y10_013178</name>
</gene>
<feature type="transmembrane region" description="Helical" evidence="2">
    <location>
        <begin position="66"/>
        <end position="82"/>
    </location>
</feature>
<accession>A0ABR2I7N3</accession>
<reference evidence="3 4" key="1">
    <citation type="submission" date="2024-04" db="EMBL/GenBank/DDBJ databases">
        <title>Tritrichomonas musculus Genome.</title>
        <authorList>
            <person name="Alves-Ferreira E."/>
            <person name="Grigg M."/>
            <person name="Lorenzi H."/>
            <person name="Galac M."/>
        </authorList>
    </citation>
    <scope>NUCLEOTIDE SEQUENCE [LARGE SCALE GENOMIC DNA]</scope>
    <source>
        <strain evidence="3 4">EAF2021</strain>
    </source>
</reference>
<protein>
    <submittedName>
        <fullName evidence="3">Uncharacterized protein</fullName>
    </submittedName>
</protein>
<dbReference type="EMBL" id="JAPFFF010000019">
    <property type="protein sequence ID" value="KAK8858078.1"/>
    <property type="molecule type" value="Genomic_DNA"/>
</dbReference>
<keyword evidence="2" id="KW-0812">Transmembrane</keyword>